<name>A0A2P8FX83_9BACT</name>
<dbReference type="Pfam" id="PF02738">
    <property type="entry name" value="MoCoBD_1"/>
    <property type="match status" value="1"/>
</dbReference>
<dbReference type="SUPFAM" id="SSF56003">
    <property type="entry name" value="Molybdenum cofactor-binding domain"/>
    <property type="match status" value="2"/>
</dbReference>
<dbReference type="EMBL" id="PYGK01000011">
    <property type="protein sequence ID" value="PSL26311.1"/>
    <property type="molecule type" value="Genomic_DNA"/>
</dbReference>
<protein>
    <submittedName>
        <fullName evidence="2">Isoquinoline 1-oxidoreductase beta subunit</fullName>
    </submittedName>
</protein>
<dbReference type="InterPro" id="IPR046867">
    <property type="entry name" value="AldOxase/xan_DH_MoCoBD2"/>
</dbReference>
<evidence type="ECO:0000313" key="3">
    <source>
        <dbReference type="Proteomes" id="UP000240978"/>
    </source>
</evidence>
<dbReference type="GO" id="GO:0016491">
    <property type="term" value="F:oxidoreductase activity"/>
    <property type="evidence" value="ECO:0007669"/>
    <property type="project" value="InterPro"/>
</dbReference>
<dbReference type="PIRSF" id="PIRSF036389">
    <property type="entry name" value="IOR_B"/>
    <property type="match status" value="1"/>
</dbReference>
<dbReference type="InterPro" id="IPR012368">
    <property type="entry name" value="OxRdtase_Mopterin-bd_su_IorB"/>
</dbReference>
<dbReference type="InterPro" id="IPR037165">
    <property type="entry name" value="AldOxase/xan_DH_Mopterin-bd_sf"/>
</dbReference>
<sequence>MSTLNTSRRNFLKTGAVLGSGLLISFTVPGAKKLGGAGASVLGPQSGAAFAPNAYLNITADNEVLVYLAHAEMGQGIWTTLSMMIAEELDVDVNKMVVQHGDAWTPYNHTMFGIQITGGSSTTWSEFDRYRKAGATARALLVQAAAQKFGVNPADCKTENGVVTAGDKSATYGELATAAAALPAPGDVPLKDPKSWRYIGKGTKRLDTPAKINGTAKFGMDMQFPGMLTAVVLHAPVFGGKVKTVDAAKAKAIPGVRQVVQIPSGVAVLADNYWAAKKGRAALNVDWDLGAGVKVDSAAMLAEYKQLAQQPGATANKAGDVDSAMSKAVKTVEAEYTFPYLAHSPMEPLNVTIQLKDGKCEIWTGTQMPGLDQGAAAKILGLKPEQIRVNTVFLGGGFGRRATPSSDFVSEAAEIVKASGKPLVKMVWSREDDVRGGYYRPAFLHKITAGLNAQGQPIAWKHTIVGQSIMEGTLFAGMIKDGIDGSSVEGVTDSPYMEAIPDRLVTLHSPKNQVPVLWWRSVGHTHTAMAMEAMIDELAHTAGKDPLAYRQELLKHSPRHLAALNLAAEKAGWGKPLPAGRFRGIAVHESFLSYVAHVVEISLNEDGTIKVHRVVSAIDCGLAVNPDGVKAQIESGINYGVSAALLGEITLEQGRVKQGNFNDYVVARMFDTPADIEVHIVESTGKMGGVGEPGLPPVAPAIANAYFAATGKRLRQMPFNKAHLSA</sequence>
<accession>A0A2P8FX83</accession>
<dbReference type="InterPro" id="IPR008274">
    <property type="entry name" value="AldOxase/xan_DH_MoCoBD1"/>
</dbReference>
<keyword evidence="3" id="KW-1185">Reference proteome</keyword>
<dbReference type="PANTHER" id="PTHR47495:SF2">
    <property type="entry name" value="ALDEHYDE DEHYDROGENASE"/>
    <property type="match status" value="1"/>
</dbReference>
<comment type="caution">
    <text evidence="2">The sequence shown here is derived from an EMBL/GenBank/DDBJ whole genome shotgun (WGS) entry which is preliminary data.</text>
</comment>
<feature type="domain" description="Aldehyde oxidase/xanthine dehydrogenase a/b hammerhead" evidence="1">
    <location>
        <begin position="213"/>
        <end position="291"/>
    </location>
</feature>
<dbReference type="AlphaFoldDB" id="A0A2P8FX83"/>
<dbReference type="Gene3D" id="3.30.365.10">
    <property type="entry name" value="Aldehyde oxidase/xanthine dehydrogenase, molybdopterin binding domain"/>
    <property type="match status" value="4"/>
</dbReference>
<dbReference type="InterPro" id="IPR000674">
    <property type="entry name" value="Ald_Oxase/Xan_DH_a/b"/>
</dbReference>
<gene>
    <name evidence="2" type="ORF">CLV42_11122</name>
</gene>
<proteinExistence type="predicted"/>
<evidence type="ECO:0000313" key="2">
    <source>
        <dbReference type="EMBL" id="PSL26311.1"/>
    </source>
</evidence>
<dbReference type="PANTHER" id="PTHR47495">
    <property type="entry name" value="ALDEHYDE DEHYDROGENASE"/>
    <property type="match status" value="1"/>
</dbReference>
<dbReference type="Proteomes" id="UP000240978">
    <property type="component" value="Unassembled WGS sequence"/>
</dbReference>
<dbReference type="SMART" id="SM01008">
    <property type="entry name" value="Ald_Xan_dh_C"/>
    <property type="match status" value="1"/>
</dbReference>
<dbReference type="Gene3D" id="3.90.1170.50">
    <property type="entry name" value="Aldehyde oxidase/xanthine dehydrogenase, a/b hammerhead"/>
    <property type="match status" value="1"/>
</dbReference>
<evidence type="ECO:0000259" key="1">
    <source>
        <dbReference type="SMART" id="SM01008"/>
    </source>
</evidence>
<dbReference type="PROSITE" id="PS51318">
    <property type="entry name" value="TAT"/>
    <property type="match status" value="1"/>
</dbReference>
<dbReference type="Pfam" id="PF20256">
    <property type="entry name" value="MoCoBD_2"/>
    <property type="match status" value="2"/>
</dbReference>
<dbReference type="InterPro" id="IPR006311">
    <property type="entry name" value="TAT_signal"/>
</dbReference>
<dbReference type="OrthoDB" id="9767994at2"/>
<dbReference type="InterPro" id="IPR052516">
    <property type="entry name" value="N-heterocyclic_Hydroxylase"/>
</dbReference>
<reference evidence="2 3" key="1">
    <citation type="submission" date="2018-03" db="EMBL/GenBank/DDBJ databases">
        <title>Genomic Encyclopedia of Archaeal and Bacterial Type Strains, Phase II (KMG-II): from individual species to whole genera.</title>
        <authorList>
            <person name="Goeker M."/>
        </authorList>
    </citation>
    <scope>NUCLEOTIDE SEQUENCE [LARGE SCALE GENOMIC DNA]</scope>
    <source>
        <strain evidence="2 3">DSM 18107</strain>
    </source>
</reference>
<organism evidence="2 3">
    <name type="scientific">Chitinophaga ginsengisoli</name>
    <dbReference type="NCBI Taxonomy" id="363837"/>
    <lineage>
        <taxon>Bacteria</taxon>
        <taxon>Pseudomonadati</taxon>
        <taxon>Bacteroidota</taxon>
        <taxon>Chitinophagia</taxon>
        <taxon>Chitinophagales</taxon>
        <taxon>Chitinophagaceae</taxon>
        <taxon>Chitinophaga</taxon>
    </lineage>
</organism>
<dbReference type="RefSeq" id="WP_106604277.1">
    <property type="nucleotide sequence ID" value="NZ_PYGK01000011.1"/>
</dbReference>